<gene>
    <name evidence="1" type="ORF">RRG08_048303</name>
</gene>
<protein>
    <submittedName>
        <fullName evidence="1">Uncharacterized protein</fullName>
    </submittedName>
</protein>
<comment type="caution">
    <text evidence="1">The sequence shown here is derived from an EMBL/GenBank/DDBJ whole genome shotgun (WGS) entry which is preliminary data.</text>
</comment>
<dbReference type="EMBL" id="JAWDGP010003357">
    <property type="protein sequence ID" value="KAK3775093.1"/>
    <property type="molecule type" value="Genomic_DNA"/>
</dbReference>
<organism evidence="1 2">
    <name type="scientific">Elysia crispata</name>
    <name type="common">lettuce slug</name>
    <dbReference type="NCBI Taxonomy" id="231223"/>
    <lineage>
        <taxon>Eukaryota</taxon>
        <taxon>Metazoa</taxon>
        <taxon>Spiralia</taxon>
        <taxon>Lophotrochozoa</taxon>
        <taxon>Mollusca</taxon>
        <taxon>Gastropoda</taxon>
        <taxon>Heterobranchia</taxon>
        <taxon>Euthyneura</taxon>
        <taxon>Panpulmonata</taxon>
        <taxon>Sacoglossa</taxon>
        <taxon>Placobranchoidea</taxon>
        <taxon>Plakobranchidae</taxon>
        <taxon>Elysia</taxon>
    </lineage>
</organism>
<evidence type="ECO:0000313" key="2">
    <source>
        <dbReference type="Proteomes" id="UP001283361"/>
    </source>
</evidence>
<dbReference type="AlphaFoldDB" id="A0AAE1DMQ6"/>
<keyword evidence="2" id="KW-1185">Reference proteome</keyword>
<accession>A0AAE1DMQ6</accession>
<reference evidence="1" key="1">
    <citation type="journal article" date="2023" name="G3 (Bethesda)">
        <title>A reference genome for the long-term kleptoplast-retaining sea slug Elysia crispata morphotype clarki.</title>
        <authorList>
            <person name="Eastman K.E."/>
            <person name="Pendleton A.L."/>
            <person name="Shaikh M.A."/>
            <person name="Suttiyut T."/>
            <person name="Ogas R."/>
            <person name="Tomko P."/>
            <person name="Gavelis G."/>
            <person name="Widhalm J.R."/>
            <person name="Wisecaver J.H."/>
        </authorList>
    </citation>
    <scope>NUCLEOTIDE SEQUENCE</scope>
    <source>
        <strain evidence="1">ECLA1</strain>
    </source>
</reference>
<proteinExistence type="predicted"/>
<sequence>MKNGKSISTLFLSLQIESALKGILKRINTSISDKLVTSTITPVGFTKASQNDFIVTVAFIMYGPNGHPRQWQPLQEIYYRGSSGQPELSSIRYPTPHPAAYGSYTQSPTCFDPIFTCLLRVIFEVKGTMEVSLFIDLCDNEA</sequence>
<name>A0AAE1DMQ6_9GAST</name>
<evidence type="ECO:0000313" key="1">
    <source>
        <dbReference type="EMBL" id="KAK3775093.1"/>
    </source>
</evidence>
<dbReference type="Proteomes" id="UP001283361">
    <property type="component" value="Unassembled WGS sequence"/>
</dbReference>